<dbReference type="SUPFAM" id="SSF51905">
    <property type="entry name" value="FAD/NAD(P)-binding domain"/>
    <property type="match status" value="1"/>
</dbReference>
<reference evidence="6 7" key="1">
    <citation type="submission" date="2019-09" db="EMBL/GenBank/DDBJ databases">
        <title>Acinetobacter sp. C16S1 isolated from saline soil.</title>
        <authorList>
            <person name="Xu L."/>
            <person name="Sun J.-Q."/>
        </authorList>
    </citation>
    <scope>NUCLEOTIDE SEQUENCE [LARGE SCALE GENOMIC DNA]</scope>
    <source>
        <strain evidence="6 7">C16S1</strain>
    </source>
</reference>
<dbReference type="Gene3D" id="3.50.50.60">
    <property type="entry name" value="FAD/NAD(P)-binding domain"/>
    <property type="match status" value="1"/>
</dbReference>
<dbReference type="PANTHER" id="PTHR43563">
    <property type="entry name" value="AMINE OXIDASE"/>
    <property type="match status" value="1"/>
</dbReference>
<evidence type="ECO:0000313" key="7">
    <source>
        <dbReference type="Proteomes" id="UP000325177"/>
    </source>
</evidence>
<accession>A0A5P1UWL3</accession>
<sequence length="435" mass="47661">MSKSIYDVAVIGAGCAGVVAARDLSNAGHKVVLLEARDRIGGRTYTGEAFGRQVEFGGGYAHWTQPYIWRELQRYGIGLNPPKEVDKTVWFADGKLHTGTQAEYAAIAEPLLTLFFNDARQCFPLPYDINAIDTSTIEQQTLRDRLNALNLSTYERDVLDGLLSTLVHSWDEQGVAQILFWAATYFGNWGAFFEVAGSWPIAGGTQKLVRAIHNDSNAELRLSTAVTAIDDQGEQVVITTQSGEKIMVKKALVALPLNVLSDLSITPEVKKPIQDMINAKHPMRTAKLWVRARGKVEPFVAFAPVEQNPINTVRVEYEHGDDSLLVCFISDESSIDVNDIKAVQEALQMFKPDIEVLEVASHNWVKDPFAQGTWIHHRPGNLTGAAPLIRKPHGNIYFAGGDIATMTMGGIEGALESGIEAAANITHAMTHKLAG</sequence>
<dbReference type="InterPro" id="IPR050703">
    <property type="entry name" value="Flavin_MAO"/>
</dbReference>
<comment type="similarity">
    <text evidence="2">Belongs to the flavin monoamine oxidase family.</text>
</comment>
<evidence type="ECO:0000313" key="6">
    <source>
        <dbReference type="EMBL" id="QER40220.1"/>
    </source>
</evidence>
<protein>
    <submittedName>
        <fullName evidence="6">FAD-dependent oxidoreductase</fullName>
    </submittedName>
</protein>
<dbReference type="PANTHER" id="PTHR43563:SF1">
    <property type="entry name" value="AMINE OXIDASE [FLAVIN-CONTAINING] B"/>
    <property type="match status" value="1"/>
</dbReference>
<dbReference type="InterPro" id="IPR002937">
    <property type="entry name" value="Amino_oxidase"/>
</dbReference>
<evidence type="ECO:0000259" key="5">
    <source>
        <dbReference type="Pfam" id="PF01593"/>
    </source>
</evidence>
<evidence type="ECO:0000256" key="1">
    <source>
        <dbReference type="ARBA" id="ARBA00001974"/>
    </source>
</evidence>
<feature type="domain" description="Amine oxidase" evidence="5">
    <location>
        <begin position="16"/>
        <end position="425"/>
    </location>
</feature>
<proteinExistence type="inferred from homology"/>
<dbReference type="KEGG" id="asue:F2A31_11080"/>
<keyword evidence="7" id="KW-1185">Reference proteome</keyword>
<comment type="cofactor">
    <cofactor evidence="1">
        <name>FAD</name>
        <dbReference type="ChEBI" id="CHEBI:57692"/>
    </cofactor>
</comment>
<dbReference type="Pfam" id="PF01593">
    <property type="entry name" value="Amino_oxidase"/>
    <property type="match status" value="1"/>
</dbReference>
<evidence type="ECO:0000256" key="2">
    <source>
        <dbReference type="ARBA" id="ARBA00005995"/>
    </source>
</evidence>
<dbReference type="Gene3D" id="3.90.660.10">
    <property type="match status" value="1"/>
</dbReference>
<gene>
    <name evidence="6" type="ORF">F2A31_11080</name>
</gene>
<feature type="binding site" evidence="4">
    <location>
        <begin position="35"/>
        <end position="36"/>
    </location>
    <ligand>
        <name>FAD</name>
        <dbReference type="ChEBI" id="CHEBI:57692"/>
    </ligand>
</feature>
<evidence type="ECO:0000256" key="3">
    <source>
        <dbReference type="ARBA" id="ARBA00023002"/>
    </source>
</evidence>
<dbReference type="GO" id="GO:0016491">
    <property type="term" value="F:oxidoreductase activity"/>
    <property type="evidence" value="ECO:0007669"/>
    <property type="project" value="UniProtKB-KW"/>
</dbReference>
<evidence type="ECO:0000256" key="4">
    <source>
        <dbReference type="PIRSR" id="PIRSR601613-1"/>
    </source>
</evidence>
<dbReference type="EMBL" id="CP043909">
    <property type="protein sequence ID" value="QER40220.1"/>
    <property type="molecule type" value="Genomic_DNA"/>
</dbReference>
<dbReference type="PRINTS" id="PR00757">
    <property type="entry name" value="AMINEOXDASEF"/>
</dbReference>
<keyword evidence="3" id="KW-0560">Oxidoreductase</keyword>
<feature type="binding site" evidence="4">
    <location>
        <position position="328"/>
    </location>
    <ligand>
        <name>substrate</name>
    </ligand>
</feature>
<dbReference type="Proteomes" id="UP000325177">
    <property type="component" value="Chromosome"/>
</dbReference>
<dbReference type="Gene3D" id="1.10.405.10">
    <property type="entry name" value="Guanine Nucleotide Dissociation Inhibitor, domain 1"/>
    <property type="match status" value="1"/>
</dbReference>
<dbReference type="RefSeq" id="WP_150026424.1">
    <property type="nucleotide sequence ID" value="NZ_CP043909.1"/>
</dbReference>
<dbReference type="InterPro" id="IPR036188">
    <property type="entry name" value="FAD/NAD-bd_sf"/>
</dbReference>
<dbReference type="InterPro" id="IPR001613">
    <property type="entry name" value="Flavin_amine_oxidase"/>
</dbReference>
<feature type="binding site" evidence="4">
    <location>
        <position position="226"/>
    </location>
    <ligand>
        <name>FAD</name>
        <dbReference type="ChEBI" id="CHEBI:57692"/>
    </ligand>
</feature>
<dbReference type="AlphaFoldDB" id="A0A5P1UWL3"/>
<organism evidence="6 7">
    <name type="scientific">Acinetobacter suaedae</name>
    <dbReference type="NCBI Taxonomy" id="2609668"/>
    <lineage>
        <taxon>Bacteria</taxon>
        <taxon>Pseudomonadati</taxon>
        <taxon>Pseudomonadota</taxon>
        <taxon>Gammaproteobacteria</taxon>
        <taxon>Moraxellales</taxon>
        <taxon>Moraxellaceae</taxon>
        <taxon>Acinetobacter</taxon>
    </lineage>
</organism>
<name>A0A5P1UWL3_9GAMM</name>